<dbReference type="PROSITE" id="PS51257">
    <property type="entry name" value="PROKAR_LIPOPROTEIN"/>
    <property type="match status" value="1"/>
</dbReference>
<dbReference type="EMBL" id="JAOCIZ010000128">
    <property type="protein sequence ID" value="MDH1507512.1"/>
    <property type="molecule type" value="Genomic_DNA"/>
</dbReference>
<protein>
    <submittedName>
        <fullName evidence="2">Uncharacterized protein</fullName>
    </submittedName>
</protein>
<dbReference type="RefSeq" id="WP_128345055.1">
    <property type="nucleotide sequence ID" value="NZ_CAWOMG010000244.1"/>
</dbReference>
<feature type="transmembrane region" description="Helical" evidence="1">
    <location>
        <begin position="13"/>
        <end position="31"/>
    </location>
</feature>
<dbReference type="Proteomes" id="UP001161704">
    <property type="component" value="Unassembled WGS sequence"/>
</dbReference>
<reference evidence="2" key="1">
    <citation type="submission" date="2022-09" db="EMBL/GenBank/DDBJ databases">
        <title>Intensive care unit water sources are persistently colonized with multi-drug resistant bacteria and are the site of extensive horizontal gene transfer of antibiotic resistance genes.</title>
        <authorList>
            <person name="Diorio-Toth L."/>
        </authorList>
    </citation>
    <scope>NUCLEOTIDE SEQUENCE</scope>
    <source>
        <strain evidence="2">GD03710</strain>
    </source>
</reference>
<evidence type="ECO:0000256" key="1">
    <source>
        <dbReference type="SAM" id="Phobius"/>
    </source>
</evidence>
<comment type="caution">
    <text evidence="2">The sequence shown here is derived from an EMBL/GenBank/DDBJ whole genome shotgun (WGS) entry which is preliminary data.</text>
</comment>
<keyword evidence="1" id="KW-0472">Membrane</keyword>
<accession>A0AA42RF19</accession>
<evidence type="ECO:0000313" key="3">
    <source>
        <dbReference type="Proteomes" id="UP001161704"/>
    </source>
</evidence>
<keyword evidence="1" id="KW-0812">Transmembrane</keyword>
<name>A0AA42RF19_AERCA</name>
<proteinExistence type="predicted"/>
<sequence length="242" mass="26168">MNENKNKYNTKKLVTYLGLLSVACASAVYLYQAQENRKEKRNERLNALIAQSEQRAPASTAVVGGGDMASQSVIDPPAAVKMPKLPKNIQELMSLGERRAKAEALLATNTVEELIEINAAKKKVAAEKPAESTPPSGAFLLQDEMPVGATVSSSNPMPVGTGIAFNEPKEMDQPGSKLDRLILRYAARVDGRLTAYVSIGESGRMIPALVGKTIDGIKIISLNDRQLCARYGKSSRCINMVY</sequence>
<organism evidence="2 3">
    <name type="scientific">Aeromonas caviae</name>
    <name type="common">Aeromonas punctata</name>
    <dbReference type="NCBI Taxonomy" id="648"/>
    <lineage>
        <taxon>Bacteria</taxon>
        <taxon>Pseudomonadati</taxon>
        <taxon>Pseudomonadota</taxon>
        <taxon>Gammaproteobacteria</taxon>
        <taxon>Aeromonadales</taxon>
        <taxon>Aeromonadaceae</taxon>
        <taxon>Aeromonas</taxon>
    </lineage>
</organism>
<gene>
    <name evidence="2" type="ORF">N5I20_20935</name>
</gene>
<evidence type="ECO:0000313" key="2">
    <source>
        <dbReference type="EMBL" id="MDH1507512.1"/>
    </source>
</evidence>
<dbReference type="AlphaFoldDB" id="A0AA42RF19"/>
<keyword evidence="1" id="KW-1133">Transmembrane helix</keyword>